<dbReference type="CDD" id="cd00586">
    <property type="entry name" value="4HBT"/>
    <property type="match status" value="1"/>
</dbReference>
<dbReference type="PANTHER" id="PTHR31793:SF37">
    <property type="entry name" value="ACYL-COA THIOESTER HYDROLASE YBGC"/>
    <property type="match status" value="1"/>
</dbReference>
<dbReference type="GO" id="GO:0047617">
    <property type="term" value="F:fatty acyl-CoA hydrolase activity"/>
    <property type="evidence" value="ECO:0007669"/>
    <property type="project" value="TreeGrafter"/>
</dbReference>
<sequence length="147" mass="16512">MFVNKISVEISWGDCDPAGIVYYPQYFRMFDSCTAAIFRMVTGIDKRAMIERYGIVGFPMVDTGARFYIPSRFGEEIQVHTSVPKIGRSSFEVSHRVFRGEDLAIEAFEKRVWSAIDQESGRLRGIPLPPEIVSALSTPSIHEGVSS</sequence>
<comment type="caution">
    <text evidence="2">The sequence shown here is derived from an EMBL/GenBank/DDBJ whole genome shotgun (WGS) entry which is preliminary data.</text>
</comment>
<keyword evidence="1" id="KW-0378">Hydrolase</keyword>
<proteinExistence type="predicted"/>
<evidence type="ECO:0000313" key="2">
    <source>
        <dbReference type="EMBL" id="RIV83747.1"/>
    </source>
</evidence>
<dbReference type="AlphaFoldDB" id="A0A3A1P4R8"/>
<gene>
    <name evidence="2" type="ORF">D2V17_12550</name>
</gene>
<dbReference type="PANTHER" id="PTHR31793">
    <property type="entry name" value="4-HYDROXYBENZOYL-COA THIOESTERASE FAMILY MEMBER"/>
    <property type="match status" value="1"/>
</dbReference>
<reference evidence="2 3" key="1">
    <citation type="submission" date="2018-08" db="EMBL/GenBank/DDBJ databases">
        <title>Erythrobacter zhengii sp.nov., a bacterium isolated from deep-sea sediment.</title>
        <authorList>
            <person name="Fang C."/>
            <person name="Wu Y.-H."/>
            <person name="Sun C."/>
            <person name="Wang H."/>
            <person name="Cheng H."/>
            <person name="Meng F.-X."/>
            <person name="Wang C.-S."/>
            <person name="Xu X.-W."/>
        </authorList>
    </citation>
    <scope>NUCLEOTIDE SEQUENCE [LARGE SCALE GENOMIC DNA]</scope>
    <source>
        <strain evidence="2 3">CCTCC AB 2015396</strain>
    </source>
</reference>
<dbReference type="Pfam" id="PF13279">
    <property type="entry name" value="4HBT_2"/>
    <property type="match status" value="1"/>
</dbReference>
<dbReference type="Gene3D" id="3.10.129.10">
    <property type="entry name" value="Hotdog Thioesterase"/>
    <property type="match status" value="1"/>
</dbReference>
<dbReference type="InterPro" id="IPR029069">
    <property type="entry name" value="HotDog_dom_sf"/>
</dbReference>
<name>A0A3A1P4R8_9SPHN</name>
<organism evidence="2 3">
    <name type="scientific">Aurantiacibacter xanthus</name>
    <dbReference type="NCBI Taxonomy" id="1784712"/>
    <lineage>
        <taxon>Bacteria</taxon>
        <taxon>Pseudomonadati</taxon>
        <taxon>Pseudomonadota</taxon>
        <taxon>Alphaproteobacteria</taxon>
        <taxon>Sphingomonadales</taxon>
        <taxon>Erythrobacteraceae</taxon>
        <taxon>Aurantiacibacter</taxon>
    </lineage>
</organism>
<protein>
    <submittedName>
        <fullName evidence="2">Acyl-CoA thioesterase</fullName>
    </submittedName>
</protein>
<evidence type="ECO:0000256" key="1">
    <source>
        <dbReference type="ARBA" id="ARBA00022801"/>
    </source>
</evidence>
<keyword evidence="3" id="KW-1185">Reference proteome</keyword>
<dbReference type="OrthoDB" id="7204167at2"/>
<dbReference type="Proteomes" id="UP000265366">
    <property type="component" value="Unassembled WGS sequence"/>
</dbReference>
<dbReference type="InterPro" id="IPR050563">
    <property type="entry name" value="4-hydroxybenzoyl-CoA_TE"/>
</dbReference>
<dbReference type="EMBL" id="QXFM01000111">
    <property type="protein sequence ID" value="RIV83747.1"/>
    <property type="molecule type" value="Genomic_DNA"/>
</dbReference>
<dbReference type="SUPFAM" id="SSF54637">
    <property type="entry name" value="Thioesterase/thiol ester dehydrase-isomerase"/>
    <property type="match status" value="1"/>
</dbReference>
<accession>A0A3A1P4R8</accession>
<evidence type="ECO:0000313" key="3">
    <source>
        <dbReference type="Proteomes" id="UP000265366"/>
    </source>
</evidence>